<dbReference type="InterPro" id="IPR000847">
    <property type="entry name" value="LysR_HTH_N"/>
</dbReference>
<dbReference type="GO" id="GO:0003700">
    <property type="term" value="F:DNA-binding transcription factor activity"/>
    <property type="evidence" value="ECO:0007669"/>
    <property type="project" value="InterPro"/>
</dbReference>
<dbReference type="AlphaFoldDB" id="A0A6G9H631"/>
<evidence type="ECO:0000313" key="6">
    <source>
        <dbReference type="EMBL" id="QIQ05995.1"/>
    </source>
</evidence>
<dbReference type="RefSeq" id="WP_167034632.1">
    <property type="nucleotide sequence ID" value="NZ_CP050177.1"/>
</dbReference>
<proteinExistence type="inferred from homology"/>
<dbReference type="Gene3D" id="3.40.190.10">
    <property type="entry name" value="Periplasmic binding protein-like II"/>
    <property type="match status" value="2"/>
</dbReference>
<evidence type="ECO:0000313" key="7">
    <source>
        <dbReference type="Proteomes" id="UP000501179"/>
    </source>
</evidence>
<name>A0A6G9H631_9ACTN</name>
<evidence type="ECO:0000256" key="3">
    <source>
        <dbReference type="ARBA" id="ARBA00023125"/>
    </source>
</evidence>
<dbReference type="InterPro" id="IPR036390">
    <property type="entry name" value="WH_DNA-bd_sf"/>
</dbReference>
<dbReference type="Pfam" id="PF00126">
    <property type="entry name" value="HTH_1"/>
    <property type="match status" value="1"/>
</dbReference>
<feature type="domain" description="HTH lysR-type" evidence="5">
    <location>
        <begin position="1"/>
        <end position="58"/>
    </location>
</feature>
<keyword evidence="3" id="KW-0238">DNA-binding</keyword>
<dbReference type="SUPFAM" id="SSF46785">
    <property type="entry name" value="Winged helix' DNA-binding domain"/>
    <property type="match status" value="1"/>
</dbReference>
<protein>
    <submittedName>
        <fullName evidence="6">LysR family transcriptional regulator</fullName>
    </submittedName>
</protein>
<dbReference type="GO" id="GO:0003677">
    <property type="term" value="F:DNA binding"/>
    <property type="evidence" value="ECO:0007669"/>
    <property type="project" value="UniProtKB-KW"/>
</dbReference>
<evidence type="ECO:0000256" key="4">
    <source>
        <dbReference type="ARBA" id="ARBA00023163"/>
    </source>
</evidence>
<gene>
    <name evidence="6" type="ORF">HA039_30105</name>
</gene>
<keyword evidence="4" id="KW-0804">Transcription</keyword>
<evidence type="ECO:0000259" key="5">
    <source>
        <dbReference type="PROSITE" id="PS50931"/>
    </source>
</evidence>
<dbReference type="KEGG" id="slia:HA039_30105"/>
<reference evidence="6 7" key="1">
    <citation type="submission" date="2020-03" db="EMBL/GenBank/DDBJ databases">
        <title>A novel species.</title>
        <authorList>
            <person name="Gao J."/>
        </authorList>
    </citation>
    <scope>NUCLEOTIDE SEQUENCE [LARGE SCALE GENOMIC DNA]</scope>
    <source>
        <strain evidence="6 7">QMT-12</strain>
    </source>
</reference>
<keyword evidence="7" id="KW-1185">Reference proteome</keyword>
<sequence length="298" mass="31748">MEIREMRAFVTVVDEGGLSAAARVMHVSQSALSQTMRSLERQVGGQLLVRGPGGVHPTALGATLLGEARSLVERHDRLMATINRPAVPPERVRVGVPLELPPDLLPPAIAEVSAAHPNTSVVLQHARSTAQLTALRAGEIDVALVRDHPTDPSLDSVLAVEEAIGVVLTTARAGELADAGSVRLHRLSGMSWVSFARVDSPAWHDQVIATLRSHGVTDTYSASEEGRPVPREVKFAAVDGARTFALASPGWVHPLPEGLVWHPLAGDPLVRHTWAVWRADATQRGLAALVAALDLTAR</sequence>
<accession>A0A6G9H631</accession>
<dbReference type="SUPFAM" id="SSF53850">
    <property type="entry name" value="Periplasmic binding protein-like II"/>
    <property type="match status" value="1"/>
</dbReference>
<organism evidence="6 7">
    <name type="scientific">Streptomyces liangshanensis</name>
    <dbReference type="NCBI Taxonomy" id="2717324"/>
    <lineage>
        <taxon>Bacteria</taxon>
        <taxon>Bacillati</taxon>
        <taxon>Actinomycetota</taxon>
        <taxon>Actinomycetes</taxon>
        <taxon>Kitasatosporales</taxon>
        <taxon>Streptomycetaceae</taxon>
        <taxon>Streptomyces</taxon>
    </lineage>
</organism>
<dbReference type="PANTHER" id="PTHR30346:SF0">
    <property type="entry name" value="HCA OPERON TRANSCRIPTIONAL ACTIVATOR HCAR"/>
    <property type="match status" value="1"/>
</dbReference>
<dbReference type="PRINTS" id="PR00039">
    <property type="entry name" value="HTHLYSR"/>
</dbReference>
<dbReference type="Gene3D" id="1.10.10.10">
    <property type="entry name" value="Winged helix-like DNA-binding domain superfamily/Winged helix DNA-binding domain"/>
    <property type="match status" value="1"/>
</dbReference>
<dbReference type="InterPro" id="IPR005119">
    <property type="entry name" value="LysR_subst-bd"/>
</dbReference>
<dbReference type="Pfam" id="PF03466">
    <property type="entry name" value="LysR_substrate"/>
    <property type="match status" value="1"/>
</dbReference>
<dbReference type="PROSITE" id="PS50931">
    <property type="entry name" value="HTH_LYSR"/>
    <property type="match status" value="1"/>
</dbReference>
<dbReference type="Proteomes" id="UP000501179">
    <property type="component" value="Chromosome"/>
</dbReference>
<dbReference type="PANTHER" id="PTHR30346">
    <property type="entry name" value="TRANSCRIPTIONAL DUAL REGULATOR HCAR-RELATED"/>
    <property type="match status" value="1"/>
</dbReference>
<evidence type="ECO:0000256" key="1">
    <source>
        <dbReference type="ARBA" id="ARBA00009437"/>
    </source>
</evidence>
<dbReference type="CDD" id="cd08414">
    <property type="entry name" value="PBP2_LTTR_aromatics_like"/>
    <property type="match status" value="1"/>
</dbReference>
<dbReference type="GO" id="GO:0032993">
    <property type="term" value="C:protein-DNA complex"/>
    <property type="evidence" value="ECO:0007669"/>
    <property type="project" value="TreeGrafter"/>
</dbReference>
<evidence type="ECO:0000256" key="2">
    <source>
        <dbReference type="ARBA" id="ARBA00023015"/>
    </source>
</evidence>
<keyword evidence="2" id="KW-0805">Transcription regulation</keyword>
<dbReference type="InterPro" id="IPR036388">
    <property type="entry name" value="WH-like_DNA-bd_sf"/>
</dbReference>
<comment type="similarity">
    <text evidence="1">Belongs to the LysR transcriptional regulatory family.</text>
</comment>
<dbReference type="EMBL" id="CP050177">
    <property type="protein sequence ID" value="QIQ05995.1"/>
    <property type="molecule type" value="Genomic_DNA"/>
</dbReference>